<keyword evidence="8" id="KW-1185">Reference proteome</keyword>
<protein>
    <submittedName>
        <fullName evidence="7">Branched-chain amino acid transport system permease protein</fullName>
    </submittedName>
</protein>
<keyword evidence="2" id="KW-1003">Cell membrane</keyword>
<feature type="transmembrane region" description="Helical" evidence="6">
    <location>
        <begin position="240"/>
        <end position="267"/>
    </location>
</feature>
<proteinExistence type="predicted"/>
<keyword evidence="5 6" id="KW-0472">Membrane</keyword>
<evidence type="ECO:0000313" key="7">
    <source>
        <dbReference type="EMBL" id="MBA8853474.1"/>
    </source>
</evidence>
<sequence>MSPRTTGLLLLIAIVVLLPFVMTSGYYYDLSILIGINAIVAIGLNLLMGYTGQISLAHAGFFGAGAYITAILTSNHGWNSLLALLAATAVVSVVGFVIARPILRLSGHYLAMATLGLGMIIYIVINTERQLTGGPDGMSVPSLEAFGFAVSSPSTWYWIVGALLILTYWLALNLIESPLGRALRSIKGSEIAAATAGVDVPRLKALVFVFSVAIAAFMGGIFAFYSGFIAPNSADFMHSVVFATMVVLGGTASIVGSIVGAVIMTLLPQYLTTFAQYEWLIYGLTLIAIVIFMPNGLVPTVSSLLRRIVR</sequence>
<comment type="subcellular location">
    <subcellularLocation>
        <location evidence="1">Cell membrane</location>
        <topology evidence="1">Multi-pass membrane protein</topology>
    </subcellularLocation>
</comment>
<dbReference type="PANTHER" id="PTHR30482:SF18">
    <property type="entry name" value="BRANCHED AMINO ACID TRANSPORT SYSTEM PERMEASE"/>
    <property type="match status" value="1"/>
</dbReference>
<name>A0ABR6AVZ2_9HYPH</name>
<gene>
    <name evidence="7" type="ORF">FHW20_004455</name>
</gene>
<evidence type="ECO:0000256" key="2">
    <source>
        <dbReference type="ARBA" id="ARBA00022475"/>
    </source>
</evidence>
<feature type="transmembrane region" description="Helical" evidence="6">
    <location>
        <begin position="30"/>
        <end position="47"/>
    </location>
</feature>
<feature type="transmembrane region" description="Helical" evidence="6">
    <location>
        <begin position="106"/>
        <end position="125"/>
    </location>
</feature>
<feature type="transmembrane region" description="Helical" evidence="6">
    <location>
        <begin position="7"/>
        <end position="24"/>
    </location>
</feature>
<dbReference type="CDD" id="cd06581">
    <property type="entry name" value="TM_PBP1_LivM_like"/>
    <property type="match status" value="1"/>
</dbReference>
<evidence type="ECO:0000256" key="6">
    <source>
        <dbReference type="SAM" id="Phobius"/>
    </source>
</evidence>
<evidence type="ECO:0000313" key="8">
    <source>
        <dbReference type="Proteomes" id="UP000578622"/>
    </source>
</evidence>
<evidence type="ECO:0000256" key="3">
    <source>
        <dbReference type="ARBA" id="ARBA00022692"/>
    </source>
</evidence>
<evidence type="ECO:0000256" key="1">
    <source>
        <dbReference type="ARBA" id="ARBA00004651"/>
    </source>
</evidence>
<evidence type="ECO:0000256" key="4">
    <source>
        <dbReference type="ARBA" id="ARBA00022989"/>
    </source>
</evidence>
<reference evidence="7 8" key="1">
    <citation type="submission" date="2020-07" db="EMBL/GenBank/DDBJ databases">
        <title>Genomic Encyclopedia of Type Strains, Phase IV (KMG-V): Genome sequencing to study the core and pangenomes of soil and plant-associated prokaryotes.</title>
        <authorList>
            <person name="Whitman W."/>
        </authorList>
    </citation>
    <scope>NUCLEOTIDE SEQUENCE [LARGE SCALE GENOMIC DNA]</scope>
    <source>
        <strain evidence="7 8">RH4WT92</strain>
    </source>
</reference>
<evidence type="ECO:0000256" key="5">
    <source>
        <dbReference type="ARBA" id="ARBA00023136"/>
    </source>
</evidence>
<dbReference type="InterPro" id="IPR043428">
    <property type="entry name" value="LivM-like"/>
</dbReference>
<dbReference type="Pfam" id="PF02653">
    <property type="entry name" value="BPD_transp_2"/>
    <property type="match status" value="1"/>
</dbReference>
<organism evidence="7 8">
    <name type="scientific">Brucella intermedia</name>
    <dbReference type="NCBI Taxonomy" id="94625"/>
    <lineage>
        <taxon>Bacteria</taxon>
        <taxon>Pseudomonadati</taxon>
        <taxon>Pseudomonadota</taxon>
        <taxon>Alphaproteobacteria</taxon>
        <taxon>Hyphomicrobiales</taxon>
        <taxon>Brucellaceae</taxon>
        <taxon>Brucella/Ochrobactrum group</taxon>
        <taxon>Brucella</taxon>
    </lineage>
</organism>
<feature type="transmembrane region" description="Helical" evidence="6">
    <location>
        <begin position="205"/>
        <end position="228"/>
    </location>
</feature>
<feature type="transmembrane region" description="Helical" evidence="6">
    <location>
        <begin position="279"/>
        <end position="297"/>
    </location>
</feature>
<dbReference type="InterPro" id="IPR001851">
    <property type="entry name" value="ABC_transp_permease"/>
</dbReference>
<feature type="transmembrane region" description="Helical" evidence="6">
    <location>
        <begin position="156"/>
        <end position="175"/>
    </location>
</feature>
<dbReference type="Proteomes" id="UP000578622">
    <property type="component" value="Unassembled WGS sequence"/>
</dbReference>
<comment type="caution">
    <text evidence="7">The sequence shown here is derived from an EMBL/GenBank/DDBJ whole genome shotgun (WGS) entry which is preliminary data.</text>
</comment>
<accession>A0ABR6AVZ2</accession>
<keyword evidence="3 6" id="KW-0812">Transmembrane</keyword>
<feature type="transmembrane region" description="Helical" evidence="6">
    <location>
        <begin position="78"/>
        <end position="99"/>
    </location>
</feature>
<dbReference type="EMBL" id="JACGXG010000011">
    <property type="protein sequence ID" value="MBA8853474.1"/>
    <property type="molecule type" value="Genomic_DNA"/>
</dbReference>
<feature type="transmembrane region" description="Helical" evidence="6">
    <location>
        <begin position="54"/>
        <end position="72"/>
    </location>
</feature>
<dbReference type="PANTHER" id="PTHR30482">
    <property type="entry name" value="HIGH-AFFINITY BRANCHED-CHAIN AMINO ACID TRANSPORT SYSTEM PERMEASE"/>
    <property type="match status" value="1"/>
</dbReference>
<keyword evidence="4 6" id="KW-1133">Transmembrane helix</keyword>
<dbReference type="RefSeq" id="WP_182512058.1">
    <property type="nucleotide sequence ID" value="NZ_JACGXG010000011.1"/>
</dbReference>